<evidence type="ECO:0000256" key="2">
    <source>
        <dbReference type="ARBA" id="ARBA00022478"/>
    </source>
</evidence>
<dbReference type="PANTHER" id="PTHR12709">
    <property type="entry name" value="DNA-DIRECTED RNA POLYMERASE II, III"/>
    <property type="match status" value="1"/>
</dbReference>
<keyword evidence="3 4" id="KW-0804">Transcription</keyword>
<dbReference type="GO" id="GO:0003697">
    <property type="term" value="F:single-stranded DNA binding"/>
    <property type="evidence" value="ECO:0007669"/>
    <property type="project" value="TreeGrafter"/>
</dbReference>
<evidence type="ECO:0000256" key="4">
    <source>
        <dbReference type="RuleBase" id="RU369086"/>
    </source>
</evidence>
<dbReference type="InterPro" id="IPR012340">
    <property type="entry name" value="NA-bd_OB-fold"/>
</dbReference>
<dbReference type="PROSITE" id="PS50126">
    <property type="entry name" value="S1"/>
    <property type="match status" value="1"/>
</dbReference>
<comment type="subcellular location">
    <subcellularLocation>
        <location evidence="1 4">Nucleus</location>
    </subcellularLocation>
</comment>
<keyword evidence="4" id="KW-0539">Nucleus</keyword>
<evidence type="ECO:0000256" key="1">
    <source>
        <dbReference type="ARBA" id="ARBA00004123"/>
    </source>
</evidence>
<dbReference type="GO" id="GO:0003727">
    <property type="term" value="F:single-stranded RNA binding"/>
    <property type="evidence" value="ECO:0007669"/>
    <property type="project" value="TreeGrafter"/>
</dbReference>
<keyword evidence="2 4" id="KW-0240">DNA-directed RNA polymerase</keyword>
<dbReference type="AlphaFoldDB" id="A0A2I0WA42"/>
<dbReference type="InterPro" id="IPR036898">
    <property type="entry name" value="RNA_pol_Rpb7-like_N_sf"/>
</dbReference>
<dbReference type="SUPFAM" id="SSF50249">
    <property type="entry name" value="Nucleic acid-binding proteins"/>
    <property type="match status" value="1"/>
</dbReference>
<name>A0A2I0WA42_9ASPA</name>
<evidence type="ECO:0000313" key="7">
    <source>
        <dbReference type="Proteomes" id="UP000233837"/>
    </source>
</evidence>
<proteinExistence type="predicted"/>
<dbReference type="Gene3D" id="2.40.50.140">
    <property type="entry name" value="Nucleic acid-binding proteins"/>
    <property type="match status" value="1"/>
</dbReference>
<dbReference type="GO" id="GO:0005634">
    <property type="term" value="C:nucleus"/>
    <property type="evidence" value="ECO:0007669"/>
    <property type="project" value="UniProtKB-SubCell"/>
</dbReference>
<dbReference type="Proteomes" id="UP000233837">
    <property type="component" value="Unassembled WGS sequence"/>
</dbReference>
<organism evidence="6 7">
    <name type="scientific">Dendrobium catenatum</name>
    <dbReference type="NCBI Taxonomy" id="906689"/>
    <lineage>
        <taxon>Eukaryota</taxon>
        <taxon>Viridiplantae</taxon>
        <taxon>Streptophyta</taxon>
        <taxon>Embryophyta</taxon>
        <taxon>Tracheophyta</taxon>
        <taxon>Spermatophyta</taxon>
        <taxon>Magnoliopsida</taxon>
        <taxon>Liliopsida</taxon>
        <taxon>Asparagales</taxon>
        <taxon>Orchidaceae</taxon>
        <taxon>Epidendroideae</taxon>
        <taxon>Malaxideae</taxon>
        <taxon>Dendrobiinae</taxon>
        <taxon>Dendrobium</taxon>
    </lineage>
</organism>
<comment type="function">
    <text evidence="4">DNA-dependent RNA polymerase which catalyzes the transcription of DNA into RNA using the four ribonucleoside triphosphates as substrates.</text>
</comment>
<evidence type="ECO:0000313" key="6">
    <source>
        <dbReference type="EMBL" id="PKU72523.1"/>
    </source>
</evidence>
<dbReference type="InterPro" id="IPR003029">
    <property type="entry name" value="S1_domain"/>
</dbReference>
<feature type="domain" description="S1 motif" evidence="5">
    <location>
        <begin position="87"/>
        <end position="166"/>
    </location>
</feature>
<accession>A0A2I0WA42</accession>
<evidence type="ECO:0000256" key="3">
    <source>
        <dbReference type="ARBA" id="ARBA00023163"/>
    </source>
</evidence>
<dbReference type="Gene3D" id="3.30.1490.120">
    <property type="entry name" value="RNA polymerase Rpb7-like, N-terminal domain"/>
    <property type="match status" value="1"/>
</dbReference>
<dbReference type="STRING" id="906689.A0A2I0WA42"/>
<dbReference type="PANTHER" id="PTHR12709:SF3">
    <property type="entry name" value="DNA-DIRECTED RNA POLYMERASE V SUBUNIT 7"/>
    <property type="match status" value="1"/>
</dbReference>
<keyword evidence="7" id="KW-1185">Reference proteome</keyword>
<reference evidence="6 7" key="1">
    <citation type="journal article" date="2016" name="Sci. Rep.">
        <title>The Dendrobium catenatum Lindl. genome sequence provides insights into polysaccharide synthase, floral development and adaptive evolution.</title>
        <authorList>
            <person name="Zhang G.Q."/>
            <person name="Xu Q."/>
            <person name="Bian C."/>
            <person name="Tsai W.C."/>
            <person name="Yeh C.M."/>
            <person name="Liu K.W."/>
            <person name="Yoshida K."/>
            <person name="Zhang L.S."/>
            <person name="Chang S.B."/>
            <person name="Chen F."/>
            <person name="Shi Y."/>
            <person name="Su Y.Y."/>
            <person name="Zhang Y.Q."/>
            <person name="Chen L.J."/>
            <person name="Yin Y."/>
            <person name="Lin M."/>
            <person name="Huang H."/>
            <person name="Deng H."/>
            <person name="Wang Z.W."/>
            <person name="Zhu S.L."/>
            <person name="Zhao X."/>
            <person name="Deng C."/>
            <person name="Niu S.C."/>
            <person name="Huang J."/>
            <person name="Wang M."/>
            <person name="Liu G.H."/>
            <person name="Yang H.J."/>
            <person name="Xiao X.J."/>
            <person name="Hsiao Y.Y."/>
            <person name="Wu W.L."/>
            <person name="Chen Y.Y."/>
            <person name="Mitsuda N."/>
            <person name="Ohme-Takagi M."/>
            <person name="Luo Y.B."/>
            <person name="Van de Peer Y."/>
            <person name="Liu Z.J."/>
        </authorList>
    </citation>
    <scope>NUCLEOTIDE SEQUENCE [LARGE SCALE GENOMIC DNA]</scope>
    <source>
        <tissue evidence="6">The whole plant</tissue>
    </source>
</reference>
<sequence>MVFLEVTMDDEVTVPYDVITSQNQTHQEIVFLDLYLKNTSENASKEYGYYISLATINPISNITLHQDISCIVFSVTFSYTTMKPCQGEILVGTVTEIHENGIVLQSGPLKTIFLSKNRMEDYEFNLSNEPMFLKVKGSSYIKEGTKVRFRVLDVKWIRREEAFNIEATILGDYLGPI</sequence>
<evidence type="ECO:0000259" key="5">
    <source>
        <dbReference type="PROSITE" id="PS50126"/>
    </source>
</evidence>
<reference evidence="6 7" key="2">
    <citation type="journal article" date="2017" name="Nature">
        <title>The Apostasia genome and the evolution of orchids.</title>
        <authorList>
            <person name="Zhang G.Q."/>
            <person name="Liu K.W."/>
            <person name="Li Z."/>
            <person name="Lohaus R."/>
            <person name="Hsiao Y.Y."/>
            <person name="Niu S.C."/>
            <person name="Wang J.Y."/>
            <person name="Lin Y.C."/>
            <person name="Xu Q."/>
            <person name="Chen L.J."/>
            <person name="Yoshida K."/>
            <person name="Fujiwara S."/>
            <person name="Wang Z.W."/>
            <person name="Zhang Y.Q."/>
            <person name="Mitsuda N."/>
            <person name="Wang M."/>
            <person name="Liu G.H."/>
            <person name="Pecoraro L."/>
            <person name="Huang H.X."/>
            <person name="Xiao X.J."/>
            <person name="Lin M."/>
            <person name="Wu X.Y."/>
            <person name="Wu W.L."/>
            <person name="Chen Y.Y."/>
            <person name="Chang S.B."/>
            <person name="Sakamoto S."/>
            <person name="Ohme-Takagi M."/>
            <person name="Yagi M."/>
            <person name="Zeng S.J."/>
            <person name="Shen C.Y."/>
            <person name="Yeh C.M."/>
            <person name="Luo Y.B."/>
            <person name="Tsai W.C."/>
            <person name="Van de Peer Y."/>
            <person name="Liu Z.J."/>
        </authorList>
    </citation>
    <scope>NUCLEOTIDE SEQUENCE [LARGE SCALE GENOMIC DNA]</scope>
    <source>
        <tissue evidence="6">The whole plant</tissue>
    </source>
</reference>
<dbReference type="InterPro" id="IPR045113">
    <property type="entry name" value="Rpb7-like"/>
</dbReference>
<dbReference type="EMBL" id="KZ502819">
    <property type="protein sequence ID" value="PKU72523.1"/>
    <property type="molecule type" value="Genomic_DNA"/>
</dbReference>
<gene>
    <name evidence="6" type="primary">RPB19</name>
    <name evidence="6" type="ORF">MA16_Dca008578</name>
</gene>
<dbReference type="GO" id="GO:0006352">
    <property type="term" value="P:DNA-templated transcription initiation"/>
    <property type="evidence" value="ECO:0007669"/>
    <property type="project" value="UniProtKB-UniRule"/>
</dbReference>
<protein>
    <recommendedName>
        <fullName evidence="4">DNA-directed RNA polymerase subunit</fullName>
    </recommendedName>
</protein>
<dbReference type="GO" id="GO:0000428">
    <property type="term" value="C:DNA-directed RNA polymerase complex"/>
    <property type="evidence" value="ECO:0007669"/>
    <property type="project" value="UniProtKB-KW"/>
</dbReference>